<dbReference type="EMBL" id="LHXR01000094">
    <property type="protein sequence ID" value="KXA96258.1"/>
    <property type="molecule type" value="Genomic_DNA"/>
</dbReference>
<dbReference type="Proteomes" id="UP000070463">
    <property type="component" value="Unassembled WGS sequence"/>
</dbReference>
<feature type="region of interest" description="Disordered" evidence="1">
    <location>
        <begin position="23"/>
        <end position="90"/>
    </location>
</feature>
<proteinExistence type="predicted"/>
<feature type="compositionally biased region" description="Basic and acidic residues" evidence="1">
    <location>
        <begin position="30"/>
        <end position="56"/>
    </location>
</feature>
<gene>
    <name evidence="2" type="ORF">AKJ37_05650</name>
</gene>
<evidence type="ECO:0000313" key="3">
    <source>
        <dbReference type="Proteomes" id="UP000070463"/>
    </source>
</evidence>
<dbReference type="AlphaFoldDB" id="A0A133UPW1"/>
<organism evidence="2 3">
    <name type="scientific">candidate division MSBL1 archaeon SCGC-AAA259I09</name>
    <dbReference type="NCBI Taxonomy" id="1698267"/>
    <lineage>
        <taxon>Archaea</taxon>
        <taxon>Methanobacteriati</taxon>
        <taxon>Methanobacteriota</taxon>
        <taxon>candidate division MSBL1</taxon>
    </lineage>
</organism>
<feature type="compositionally biased region" description="Acidic residues" evidence="1">
    <location>
        <begin position="70"/>
        <end position="83"/>
    </location>
</feature>
<evidence type="ECO:0000313" key="2">
    <source>
        <dbReference type="EMBL" id="KXA96258.1"/>
    </source>
</evidence>
<name>A0A133UPW1_9EURY</name>
<sequence length="90" mass="10269">MEFGASFTCPSCGEEVAVSIKQEDEQWDINIEKPESKGGLKKEKESEETEKETTEKETEEAEIMSRMDQIEEEVGEQNEEQISEGESRYG</sequence>
<accession>A0A133UPW1</accession>
<protein>
    <submittedName>
        <fullName evidence="2">Uncharacterized protein</fullName>
    </submittedName>
</protein>
<evidence type="ECO:0000256" key="1">
    <source>
        <dbReference type="SAM" id="MobiDB-lite"/>
    </source>
</evidence>
<comment type="caution">
    <text evidence="2">The sequence shown here is derived from an EMBL/GenBank/DDBJ whole genome shotgun (WGS) entry which is preliminary data.</text>
</comment>
<keyword evidence="3" id="KW-1185">Reference proteome</keyword>
<reference evidence="2 3" key="1">
    <citation type="journal article" date="2016" name="Sci. Rep.">
        <title>Metabolic traits of an uncultured archaeal lineage -MSBL1- from brine pools of the Red Sea.</title>
        <authorList>
            <person name="Mwirichia R."/>
            <person name="Alam I."/>
            <person name="Rashid M."/>
            <person name="Vinu M."/>
            <person name="Ba-Alawi W."/>
            <person name="Anthony Kamau A."/>
            <person name="Kamanda Ngugi D."/>
            <person name="Goker M."/>
            <person name="Klenk H.P."/>
            <person name="Bajic V."/>
            <person name="Stingl U."/>
        </authorList>
    </citation>
    <scope>NUCLEOTIDE SEQUENCE [LARGE SCALE GENOMIC DNA]</scope>
    <source>
        <strain evidence="2">SCGC-AAA259I09</strain>
    </source>
</reference>